<protein>
    <submittedName>
        <fullName evidence="1">Uncharacterized protein</fullName>
    </submittedName>
</protein>
<accession>A0A0E9V5N4</accession>
<evidence type="ECO:0000313" key="1">
    <source>
        <dbReference type="EMBL" id="JAH73429.1"/>
    </source>
</evidence>
<reference evidence="1" key="1">
    <citation type="submission" date="2014-11" db="EMBL/GenBank/DDBJ databases">
        <authorList>
            <person name="Amaro Gonzalez C."/>
        </authorList>
    </citation>
    <scope>NUCLEOTIDE SEQUENCE</scope>
</reference>
<dbReference type="EMBL" id="GBXM01035148">
    <property type="protein sequence ID" value="JAH73429.1"/>
    <property type="molecule type" value="Transcribed_RNA"/>
</dbReference>
<proteinExistence type="predicted"/>
<organism evidence="1">
    <name type="scientific">Anguilla anguilla</name>
    <name type="common">European freshwater eel</name>
    <name type="synonym">Muraena anguilla</name>
    <dbReference type="NCBI Taxonomy" id="7936"/>
    <lineage>
        <taxon>Eukaryota</taxon>
        <taxon>Metazoa</taxon>
        <taxon>Chordata</taxon>
        <taxon>Craniata</taxon>
        <taxon>Vertebrata</taxon>
        <taxon>Euteleostomi</taxon>
        <taxon>Actinopterygii</taxon>
        <taxon>Neopterygii</taxon>
        <taxon>Teleostei</taxon>
        <taxon>Anguilliformes</taxon>
        <taxon>Anguillidae</taxon>
        <taxon>Anguilla</taxon>
    </lineage>
</organism>
<sequence length="36" mass="4200">MLGFATANTLINFLDQFSWKQGFQLFFNGFLTLRLV</sequence>
<name>A0A0E9V5N4_ANGAN</name>
<dbReference type="AlphaFoldDB" id="A0A0E9V5N4"/>
<reference evidence="1" key="2">
    <citation type="journal article" date="2015" name="Fish Shellfish Immunol.">
        <title>Early steps in the European eel (Anguilla anguilla)-Vibrio vulnificus interaction in the gills: Role of the RtxA13 toxin.</title>
        <authorList>
            <person name="Callol A."/>
            <person name="Pajuelo D."/>
            <person name="Ebbesson L."/>
            <person name="Teles M."/>
            <person name="MacKenzie S."/>
            <person name="Amaro C."/>
        </authorList>
    </citation>
    <scope>NUCLEOTIDE SEQUENCE</scope>
</reference>